<dbReference type="InterPro" id="IPR011051">
    <property type="entry name" value="RmlC_Cupin_sf"/>
</dbReference>
<keyword evidence="2 11" id="KW-0963">Cytoplasm</keyword>
<dbReference type="PANTHER" id="PTHR23418:SF0">
    <property type="entry name" value="ACIREDUCTONE DIOXYGENASE"/>
    <property type="match status" value="1"/>
</dbReference>
<dbReference type="InterPro" id="IPR004313">
    <property type="entry name" value="ARD"/>
</dbReference>
<feature type="binding site" evidence="11">
    <location>
        <position position="94"/>
    </location>
    <ligand>
        <name>Ni(2+)</name>
        <dbReference type="ChEBI" id="CHEBI:49786"/>
        <note>for nickel-dependent acireductone dioxygenase activity</note>
    </ligand>
</feature>
<keyword evidence="9 11" id="KW-0486">Methionine biosynthesis</keyword>
<evidence type="ECO:0000256" key="7">
    <source>
        <dbReference type="ARBA" id="ARBA00023002"/>
    </source>
</evidence>
<keyword evidence="10 11" id="KW-0539">Nucleus</keyword>
<dbReference type="EC" id="1.13.11.54" evidence="11"/>
<dbReference type="Gene3D" id="2.60.120.10">
    <property type="entry name" value="Jelly Rolls"/>
    <property type="match status" value="1"/>
</dbReference>
<feature type="binding site" evidence="11">
    <location>
        <position position="90"/>
    </location>
    <ligand>
        <name>Ni(2+)</name>
        <dbReference type="ChEBI" id="CHEBI:49786"/>
        <note>for nickel-dependent acireductone dioxygenase activity</note>
    </ligand>
</feature>
<evidence type="ECO:0000313" key="13">
    <source>
        <dbReference type="Proteomes" id="UP000789508"/>
    </source>
</evidence>
<evidence type="ECO:0000256" key="4">
    <source>
        <dbReference type="ARBA" id="ARBA00022605"/>
    </source>
</evidence>
<evidence type="ECO:0000256" key="5">
    <source>
        <dbReference type="ARBA" id="ARBA00022723"/>
    </source>
</evidence>
<dbReference type="OrthoDB" id="1867259at2759"/>
<keyword evidence="4 11" id="KW-0028">Amino-acid biosynthesis</keyword>
<dbReference type="GO" id="GO:0016151">
    <property type="term" value="F:nickel cation binding"/>
    <property type="evidence" value="ECO:0007669"/>
    <property type="project" value="UniProtKB-UniRule"/>
</dbReference>
<dbReference type="Pfam" id="PF03079">
    <property type="entry name" value="ARD"/>
    <property type="match status" value="1"/>
</dbReference>
<dbReference type="GO" id="GO:0019509">
    <property type="term" value="P:L-methionine salvage from methylthioadenosine"/>
    <property type="evidence" value="ECO:0007669"/>
    <property type="project" value="UniProtKB-UniRule"/>
</dbReference>
<feature type="binding site" evidence="11">
    <location>
        <position position="88"/>
    </location>
    <ligand>
        <name>Fe(2+)</name>
        <dbReference type="ChEBI" id="CHEBI:29033"/>
        <note>for iron-dependent acireductone dioxygenase activity</note>
    </ligand>
</feature>
<protein>
    <recommendedName>
        <fullName evidence="11">Acireductone dioxygenase</fullName>
    </recommendedName>
    <alternativeName>
        <fullName evidence="11">Acireductone dioxygenase (Fe(2+)-requiring)</fullName>
        <shortName evidence="11">ARD'</shortName>
        <shortName evidence="11">Fe-ARD</shortName>
        <ecNumber evidence="11">1.13.11.54</ecNumber>
    </alternativeName>
    <alternativeName>
        <fullName evidence="11">Acireductone dioxygenase (Ni(2+)-requiring)</fullName>
        <shortName evidence="11">ARD</shortName>
        <shortName evidence="11">Ni-ARD</shortName>
        <ecNumber evidence="11">1.13.11.53</ecNumber>
    </alternativeName>
</protein>
<dbReference type="GO" id="GO:0005634">
    <property type="term" value="C:nucleus"/>
    <property type="evidence" value="ECO:0007669"/>
    <property type="project" value="UniProtKB-SubCell"/>
</dbReference>
<comment type="catalytic activity">
    <reaction evidence="1 11">
        <text>1,2-dihydroxy-5-(methylsulfanyl)pent-1-en-3-one + O2 = 4-methylsulfanyl-2-oxobutanoate + formate + 2 H(+)</text>
        <dbReference type="Rhea" id="RHEA:24504"/>
        <dbReference type="ChEBI" id="CHEBI:15378"/>
        <dbReference type="ChEBI" id="CHEBI:15379"/>
        <dbReference type="ChEBI" id="CHEBI:15740"/>
        <dbReference type="ChEBI" id="CHEBI:16723"/>
        <dbReference type="ChEBI" id="CHEBI:49252"/>
        <dbReference type="EC" id="1.13.11.54"/>
    </reaction>
</comment>
<feature type="binding site" evidence="11">
    <location>
        <position position="90"/>
    </location>
    <ligand>
        <name>Fe(2+)</name>
        <dbReference type="ChEBI" id="CHEBI:29033"/>
        <note>for iron-dependent acireductone dioxygenase activity</note>
    </ligand>
</feature>
<dbReference type="InterPro" id="IPR027496">
    <property type="entry name" value="ARD_euk"/>
</dbReference>
<feature type="binding site" evidence="11">
    <location>
        <position position="133"/>
    </location>
    <ligand>
        <name>Fe(2+)</name>
        <dbReference type="ChEBI" id="CHEBI:29033"/>
        <note>for iron-dependent acireductone dioxygenase activity</note>
    </ligand>
</feature>
<comment type="function">
    <text evidence="11">Catalyzes 2 different reactions between oxygen and the acireductone 1,2-dihydroxy-3-keto-5-methylthiopentene (DHK-MTPene) depending upon the metal bound in the active site. Fe-containing acireductone dioxygenase (Fe-ARD) produces formate and 2-keto-4-methylthiobutyrate (KMTB), the alpha-ketoacid precursor of methionine in the methionine recycle pathway. Ni-containing acireductone dioxygenase (Ni-ARD) produces methylthiopropionate, carbon monoxide and formate, and does not lie on the methionine recycle pathway.</text>
</comment>
<gene>
    <name evidence="11" type="primary">ADI1</name>
    <name evidence="12" type="ORF">ALEPTO_LOCUS6629</name>
</gene>
<organism evidence="12 13">
    <name type="scientific">Ambispora leptoticha</name>
    <dbReference type="NCBI Taxonomy" id="144679"/>
    <lineage>
        <taxon>Eukaryota</taxon>
        <taxon>Fungi</taxon>
        <taxon>Fungi incertae sedis</taxon>
        <taxon>Mucoromycota</taxon>
        <taxon>Glomeromycotina</taxon>
        <taxon>Glomeromycetes</taxon>
        <taxon>Archaeosporales</taxon>
        <taxon>Ambisporaceae</taxon>
        <taxon>Ambispora</taxon>
    </lineage>
</organism>
<evidence type="ECO:0000256" key="1">
    <source>
        <dbReference type="ARBA" id="ARBA00000428"/>
    </source>
</evidence>
<feature type="binding site" evidence="11">
    <location>
        <position position="94"/>
    </location>
    <ligand>
        <name>Fe(2+)</name>
        <dbReference type="ChEBI" id="CHEBI:29033"/>
        <note>for iron-dependent acireductone dioxygenase activity</note>
    </ligand>
</feature>
<dbReference type="CDD" id="cd02232">
    <property type="entry name" value="cupin_ARD"/>
    <property type="match status" value="1"/>
</dbReference>
<proteinExistence type="inferred from homology"/>
<comment type="pathway">
    <text evidence="11">Amino-acid biosynthesis; L-methionine biosynthesis via salvage pathway; L-methionine from S-methyl-5-thio-alpha-D-ribose 1-phosphate: step 5/6.</text>
</comment>
<keyword evidence="6 11" id="KW-0223">Dioxygenase</keyword>
<evidence type="ECO:0000256" key="2">
    <source>
        <dbReference type="ARBA" id="ARBA00022490"/>
    </source>
</evidence>
<reference evidence="12" key="1">
    <citation type="submission" date="2021-06" db="EMBL/GenBank/DDBJ databases">
        <authorList>
            <person name="Kallberg Y."/>
            <person name="Tangrot J."/>
            <person name="Rosling A."/>
        </authorList>
    </citation>
    <scope>NUCLEOTIDE SEQUENCE</scope>
    <source>
        <strain evidence="12">FL130A</strain>
    </source>
</reference>
<dbReference type="SUPFAM" id="SSF51182">
    <property type="entry name" value="RmlC-like cupins"/>
    <property type="match status" value="1"/>
</dbReference>
<evidence type="ECO:0000256" key="6">
    <source>
        <dbReference type="ARBA" id="ARBA00022964"/>
    </source>
</evidence>
<keyword evidence="5 11" id="KW-0479">Metal-binding</keyword>
<sequence length="181" mass="21295">MRAYFYNEQDNSDPREPHEFIPSSPVTPEELAQIGVLYWHIQNNEDQENEINRVAKERSYKNRDTITCSKEGLGDLYESKLKSFFEEHLHEDEEIRFILDGSGYFDVRDQGDRWIRIAVSPGDLIVLPAGIYHRFTLDTNDYIKALRLFKEEPKWTPINRPADDNPHRIHYLNSITLPTIS</sequence>
<evidence type="ECO:0000313" key="12">
    <source>
        <dbReference type="EMBL" id="CAG8566949.1"/>
    </source>
</evidence>
<dbReference type="GO" id="GO:0010308">
    <property type="term" value="F:acireductone dioxygenase (Ni2+-requiring) activity"/>
    <property type="evidence" value="ECO:0007669"/>
    <property type="project" value="UniProtKB-UniRule"/>
</dbReference>
<comment type="caution">
    <text evidence="12">The sequence shown here is derived from an EMBL/GenBank/DDBJ whole genome shotgun (WGS) entry which is preliminary data.</text>
</comment>
<comment type="cofactor">
    <cofactor evidence="11">
        <name>Fe(2+)</name>
        <dbReference type="ChEBI" id="CHEBI:29033"/>
    </cofactor>
    <cofactor evidence="11">
        <name>Ni(2+)</name>
        <dbReference type="ChEBI" id="CHEBI:49786"/>
    </cofactor>
    <text evidence="11">Binds either 1 Fe or Ni cation per monomer. Iron-binding promotes an acireductone dioxygenase reaction producing 2-keto-4-methylthiobutyrate, while nickel-binding promotes an acireductone dioxygenase reaction producing 3-(methylsulfanyl)propanoate.</text>
</comment>
<dbReference type="Proteomes" id="UP000789508">
    <property type="component" value="Unassembled WGS sequence"/>
</dbReference>
<dbReference type="AlphaFoldDB" id="A0A9N9BIH7"/>
<evidence type="ECO:0000256" key="8">
    <source>
        <dbReference type="ARBA" id="ARBA00023004"/>
    </source>
</evidence>
<dbReference type="HAMAP" id="MF_03154">
    <property type="entry name" value="Salvage_MtnD_euk"/>
    <property type="match status" value="1"/>
</dbReference>
<dbReference type="GO" id="GO:0010309">
    <property type="term" value="F:acireductone dioxygenase [iron(II)-requiring] activity"/>
    <property type="evidence" value="ECO:0007669"/>
    <property type="project" value="UniProtKB-UniRule"/>
</dbReference>
<keyword evidence="8 11" id="KW-0408">Iron</keyword>
<evidence type="ECO:0000256" key="10">
    <source>
        <dbReference type="ARBA" id="ARBA00023242"/>
    </source>
</evidence>
<evidence type="ECO:0000256" key="3">
    <source>
        <dbReference type="ARBA" id="ARBA00022596"/>
    </source>
</evidence>
<keyword evidence="13" id="KW-1185">Reference proteome</keyword>
<feature type="binding site" evidence="11">
    <location>
        <position position="88"/>
    </location>
    <ligand>
        <name>Ni(2+)</name>
        <dbReference type="ChEBI" id="CHEBI:49786"/>
        <note>for nickel-dependent acireductone dioxygenase activity</note>
    </ligand>
</feature>
<keyword evidence="7 11" id="KW-0560">Oxidoreductase</keyword>
<name>A0A9N9BIH7_9GLOM</name>
<dbReference type="EC" id="1.13.11.53" evidence="11"/>
<feature type="binding site" evidence="11">
    <location>
        <position position="133"/>
    </location>
    <ligand>
        <name>Ni(2+)</name>
        <dbReference type="ChEBI" id="CHEBI:49786"/>
        <note>for nickel-dependent acireductone dioxygenase activity</note>
    </ligand>
</feature>
<dbReference type="EMBL" id="CAJVPS010002376">
    <property type="protein sequence ID" value="CAG8566949.1"/>
    <property type="molecule type" value="Genomic_DNA"/>
</dbReference>
<dbReference type="PANTHER" id="PTHR23418">
    <property type="entry name" value="ACIREDUCTONE DIOXYGENASE"/>
    <property type="match status" value="1"/>
</dbReference>
<accession>A0A9N9BIH7</accession>
<comment type="subcellular location">
    <subcellularLocation>
        <location evidence="11">Cytoplasm</location>
    </subcellularLocation>
    <subcellularLocation>
        <location evidence="11">Nucleus</location>
    </subcellularLocation>
</comment>
<dbReference type="FunFam" id="2.60.120.10:FF:000079">
    <property type="entry name" value="1,2-dihydroxy-3-keto-5-methylthiopentene dioxygenase"/>
    <property type="match status" value="1"/>
</dbReference>
<comment type="similarity">
    <text evidence="11">Belongs to the acireductone dioxygenase (ARD) family.</text>
</comment>
<evidence type="ECO:0000256" key="11">
    <source>
        <dbReference type="HAMAP-Rule" id="MF_03154"/>
    </source>
</evidence>
<comment type="catalytic activity">
    <reaction evidence="11">
        <text>1,2-dihydroxy-5-(methylsulfanyl)pent-1-en-3-one + O2 = 3-(methylsulfanyl)propanoate + CO + formate + 2 H(+)</text>
        <dbReference type="Rhea" id="RHEA:14161"/>
        <dbReference type="ChEBI" id="CHEBI:15378"/>
        <dbReference type="ChEBI" id="CHEBI:15379"/>
        <dbReference type="ChEBI" id="CHEBI:15740"/>
        <dbReference type="ChEBI" id="CHEBI:17245"/>
        <dbReference type="ChEBI" id="CHEBI:49016"/>
        <dbReference type="ChEBI" id="CHEBI:49252"/>
        <dbReference type="EC" id="1.13.11.53"/>
    </reaction>
</comment>
<keyword evidence="3 11" id="KW-0533">Nickel</keyword>
<evidence type="ECO:0000256" key="9">
    <source>
        <dbReference type="ARBA" id="ARBA00023167"/>
    </source>
</evidence>
<dbReference type="GO" id="GO:0005737">
    <property type="term" value="C:cytoplasm"/>
    <property type="evidence" value="ECO:0007669"/>
    <property type="project" value="UniProtKB-SubCell"/>
</dbReference>
<dbReference type="GO" id="GO:0005506">
    <property type="term" value="F:iron ion binding"/>
    <property type="evidence" value="ECO:0007669"/>
    <property type="project" value="UniProtKB-UniRule"/>
</dbReference>
<dbReference type="InterPro" id="IPR014710">
    <property type="entry name" value="RmlC-like_jellyroll"/>
</dbReference>